<evidence type="ECO:0000313" key="2">
    <source>
        <dbReference type="Proteomes" id="UP001430377"/>
    </source>
</evidence>
<name>A0AAW4PLK9_9EURY</name>
<gene>
    <name evidence="1" type="ORF">EGH21_03080</name>
</gene>
<keyword evidence="2" id="KW-1185">Reference proteome</keyword>
<evidence type="ECO:0008006" key="3">
    <source>
        <dbReference type="Google" id="ProtNLM"/>
    </source>
</evidence>
<dbReference type="AlphaFoldDB" id="A0AAW4PLK9"/>
<dbReference type="EMBL" id="RKLR01000001">
    <property type="protein sequence ID" value="MBX0322009.1"/>
    <property type="molecule type" value="Genomic_DNA"/>
</dbReference>
<reference evidence="1 2" key="1">
    <citation type="submission" date="2021-06" db="EMBL/GenBank/DDBJ databases">
        <title>Halomicroarcula sp. a new haloarchaeum isolated from saline soil.</title>
        <authorList>
            <person name="Duran-Viseras A."/>
            <person name="Sanchez-Porro C."/>
            <person name="Ventosa A."/>
        </authorList>
    </citation>
    <scope>NUCLEOTIDE SEQUENCE [LARGE SCALE GENOMIC DNA]</scope>
    <source>
        <strain evidence="1 2">F13</strain>
    </source>
</reference>
<dbReference type="PROSITE" id="PS51257">
    <property type="entry name" value="PROKAR_LIPOPROTEIN"/>
    <property type="match status" value="1"/>
</dbReference>
<sequence length="255" mass="27299">MASLRVAVVGLLVVATGCVGFGAPGTERAETTGAAPPGVDDGIANATALVRAHERSLDGVGVDLATTWVRRSSVPGEPNRTARTRTLTDGNGTLWRRTVTGSDGTERRVERWVVDGGGFRHVPATGRTDRVDGVGPTARYRTARLERWLAAGQYRVAAVESGTPERYVLSTTTYTPPDGEPLEADTVRYEARAVVTADGRVTAFSATLVIVERNKWGRQTRTYSYGYRLARTGAVAVSRPAWVPDTRADVEVADG</sequence>
<dbReference type="RefSeq" id="WP_220616996.1">
    <property type="nucleotide sequence ID" value="NZ_RKLR01000001.1"/>
</dbReference>
<organism evidence="1 2">
    <name type="scientific">Haloarcula rubra</name>
    <dbReference type="NCBI Taxonomy" id="2487747"/>
    <lineage>
        <taxon>Archaea</taxon>
        <taxon>Methanobacteriati</taxon>
        <taxon>Methanobacteriota</taxon>
        <taxon>Stenosarchaea group</taxon>
        <taxon>Halobacteria</taxon>
        <taxon>Halobacteriales</taxon>
        <taxon>Haloarculaceae</taxon>
        <taxon>Haloarcula</taxon>
    </lineage>
</organism>
<accession>A0AAW4PLK9</accession>
<comment type="caution">
    <text evidence="1">The sequence shown here is derived from an EMBL/GenBank/DDBJ whole genome shotgun (WGS) entry which is preliminary data.</text>
</comment>
<dbReference type="Proteomes" id="UP001430377">
    <property type="component" value="Unassembled WGS sequence"/>
</dbReference>
<proteinExistence type="predicted"/>
<evidence type="ECO:0000313" key="1">
    <source>
        <dbReference type="EMBL" id="MBX0322009.1"/>
    </source>
</evidence>
<protein>
    <recommendedName>
        <fullName evidence="3">Outer membrane lipoprotein-sorting protein</fullName>
    </recommendedName>
</protein>